<organism evidence="2 3">
    <name type="scientific">Leucobacter triazinivorans</name>
    <dbReference type="NCBI Taxonomy" id="1784719"/>
    <lineage>
        <taxon>Bacteria</taxon>
        <taxon>Bacillati</taxon>
        <taxon>Actinomycetota</taxon>
        <taxon>Actinomycetes</taxon>
        <taxon>Micrococcales</taxon>
        <taxon>Microbacteriaceae</taxon>
        <taxon>Leucobacter</taxon>
    </lineage>
</organism>
<dbReference type="KEGG" id="ltr:EVS81_07885"/>
<name>A0A4P6KER2_9MICO</name>
<keyword evidence="3" id="KW-1185">Reference proteome</keyword>
<evidence type="ECO:0000313" key="3">
    <source>
        <dbReference type="Proteomes" id="UP000289260"/>
    </source>
</evidence>
<gene>
    <name evidence="2" type="ORF">EVS81_07885</name>
</gene>
<dbReference type="AlphaFoldDB" id="A0A4P6KER2"/>
<feature type="compositionally biased region" description="Basic and acidic residues" evidence="1">
    <location>
        <begin position="86"/>
        <end position="95"/>
    </location>
</feature>
<proteinExistence type="predicted"/>
<evidence type="ECO:0000313" key="2">
    <source>
        <dbReference type="EMBL" id="QBE48762.1"/>
    </source>
</evidence>
<reference evidence="2 3" key="1">
    <citation type="submission" date="2019-02" db="EMBL/GenBank/DDBJ databases">
        <authorList>
            <person name="Sun L."/>
            <person name="Pan D."/>
            <person name="Wu X."/>
        </authorList>
    </citation>
    <scope>NUCLEOTIDE SEQUENCE [LARGE SCALE GENOMIC DNA]</scope>
    <source>
        <strain evidence="2 3">JW-1</strain>
    </source>
</reference>
<evidence type="ECO:0000256" key="1">
    <source>
        <dbReference type="SAM" id="MobiDB-lite"/>
    </source>
</evidence>
<protein>
    <submittedName>
        <fullName evidence="2">Uncharacterized protein</fullName>
    </submittedName>
</protein>
<dbReference type="Proteomes" id="UP000289260">
    <property type="component" value="Chromosome"/>
</dbReference>
<feature type="region of interest" description="Disordered" evidence="1">
    <location>
        <begin position="86"/>
        <end position="105"/>
    </location>
</feature>
<sequence>MTIKLRAFVFRASMAWPPGSNPWSTVIGVEPEDLLTTDIRRVEWSASHAEAMQAAYKMLADLDAELMNEVHESHASRRVERCGGCRDLGPHRNTPDCEFYTPEAP</sequence>
<dbReference type="EMBL" id="CP035806">
    <property type="protein sequence ID" value="QBE48762.1"/>
    <property type="molecule type" value="Genomic_DNA"/>
</dbReference>
<dbReference type="RefSeq" id="WP_130109897.1">
    <property type="nucleotide sequence ID" value="NZ_CP035806.1"/>
</dbReference>
<dbReference type="OrthoDB" id="4992289at2"/>
<accession>A0A4P6KER2</accession>